<feature type="compositionally biased region" description="Polar residues" evidence="1">
    <location>
        <begin position="93"/>
        <end position="106"/>
    </location>
</feature>
<dbReference type="AlphaFoldDB" id="A0A3L8DYS0"/>
<evidence type="ECO:0000313" key="2">
    <source>
        <dbReference type="EMBL" id="RLU25496.1"/>
    </source>
</evidence>
<reference evidence="2 3" key="1">
    <citation type="journal article" date="2018" name="Genome Res.">
        <title>The genomic architecture and molecular evolution of ant odorant receptors.</title>
        <authorList>
            <person name="McKenzie S.K."/>
            <person name="Kronauer D.J.C."/>
        </authorList>
    </citation>
    <scope>NUCLEOTIDE SEQUENCE [LARGE SCALE GENOMIC DNA]</scope>
    <source>
        <strain evidence="2">Clonal line C1</strain>
    </source>
</reference>
<protein>
    <submittedName>
        <fullName evidence="2">Uncharacterized protein</fullName>
    </submittedName>
</protein>
<feature type="region of interest" description="Disordered" evidence="1">
    <location>
        <begin position="85"/>
        <end position="106"/>
    </location>
</feature>
<proteinExistence type="predicted"/>
<dbReference type="EMBL" id="QOIP01000002">
    <property type="protein sequence ID" value="RLU25496.1"/>
    <property type="molecule type" value="Genomic_DNA"/>
</dbReference>
<sequence length="205" mass="22168">MNVPIVAGDIVDDGGFARPRFVRAGHTCLLQVFEEPSVISGIVHVHMAFAVMTNTPAEYRYSAEEPFAFPVDRANDATARLHLTGSGGGGGSESFQRIPTTKGQSLASSPTARYARTCVNTRTCGTRQGHGSKSEFGHSWFALANGRDADTSGHKTSEKVHHSEDTVYALRMGVHFACTRATDIDVMKEFNVTISSGTRNADRNF</sequence>
<evidence type="ECO:0000313" key="3">
    <source>
        <dbReference type="Proteomes" id="UP000279307"/>
    </source>
</evidence>
<organism evidence="2 3">
    <name type="scientific">Ooceraea biroi</name>
    <name type="common">Clonal raider ant</name>
    <name type="synonym">Cerapachys biroi</name>
    <dbReference type="NCBI Taxonomy" id="2015173"/>
    <lineage>
        <taxon>Eukaryota</taxon>
        <taxon>Metazoa</taxon>
        <taxon>Ecdysozoa</taxon>
        <taxon>Arthropoda</taxon>
        <taxon>Hexapoda</taxon>
        <taxon>Insecta</taxon>
        <taxon>Pterygota</taxon>
        <taxon>Neoptera</taxon>
        <taxon>Endopterygota</taxon>
        <taxon>Hymenoptera</taxon>
        <taxon>Apocrita</taxon>
        <taxon>Aculeata</taxon>
        <taxon>Formicoidea</taxon>
        <taxon>Formicidae</taxon>
        <taxon>Dorylinae</taxon>
        <taxon>Ooceraea</taxon>
    </lineage>
</organism>
<accession>A0A3L8DYS0</accession>
<gene>
    <name evidence="2" type="ORF">DMN91_001652</name>
</gene>
<evidence type="ECO:0000256" key="1">
    <source>
        <dbReference type="SAM" id="MobiDB-lite"/>
    </source>
</evidence>
<comment type="caution">
    <text evidence="2">The sequence shown here is derived from an EMBL/GenBank/DDBJ whole genome shotgun (WGS) entry which is preliminary data.</text>
</comment>
<name>A0A3L8DYS0_OOCBI</name>
<dbReference type="Proteomes" id="UP000279307">
    <property type="component" value="Chromosome 2"/>
</dbReference>